<reference evidence="3" key="1">
    <citation type="journal article" date="2017" name="bioRxiv">
        <title>Conservation of a gene cluster reveals novel cercosporin biosynthetic mechanisms and extends production to the genus Colletotrichum.</title>
        <authorList>
            <person name="de Jonge R."/>
            <person name="Ebert M.K."/>
            <person name="Huitt-Roehl C.R."/>
            <person name="Pal P."/>
            <person name="Suttle J.C."/>
            <person name="Spanner R.E."/>
            <person name="Neubauer J.D."/>
            <person name="Jurick W.M.II."/>
            <person name="Stott K.A."/>
            <person name="Secor G.A."/>
            <person name="Thomma B.P.H.J."/>
            <person name="Van de Peer Y."/>
            <person name="Townsend C.A."/>
            <person name="Bolton M.D."/>
        </authorList>
    </citation>
    <scope>NUCLEOTIDE SEQUENCE [LARGE SCALE GENOMIC DNA]</scope>
    <source>
        <strain evidence="3">CBS538.71</strain>
    </source>
</reference>
<sequence length="237" mass="26825">MRPRSKKNKAPPLFTSAAPSKIIKPKFQHKRKPKPKPKGPWKFVASCRTAHARASANPPDSNAQEDDRSSRSQTPSVLDTEDSSSASSGEEDAQKIAQSVAPSHFNPFDNEDTPGLERITYRGVVYSSARHYRFKKAQKLASIHKNTGIFADELIPGRLVPKNKAFHDKREMKWDLRTIIALEKVVFAWKKTDLEQQEMLETLETAVIQRHGMRKGSKQIGKKALYAVRNTLIREHT</sequence>
<keyword evidence="3" id="KW-1185">Reference proteome</keyword>
<protein>
    <submittedName>
        <fullName evidence="2">Uncharacterized protein</fullName>
    </submittedName>
</protein>
<feature type="compositionally biased region" description="Basic residues" evidence="1">
    <location>
        <begin position="23"/>
        <end position="39"/>
    </location>
</feature>
<gene>
    <name evidence="2" type="ORF">CBER1_07397</name>
</gene>
<feature type="region of interest" description="Disordered" evidence="1">
    <location>
        <begin position="1"/>
        <end position="113"/>
    </location>
</feature>
<dbReference type="Proteomes" id="UP000237631">
    <property type="component" value="Unassembled WGS sequence"/>
</dbReference>
<evidence type="ECO:0000313" key="3">
    <source>
        <dbReference type="Proteomes" id="UP000237631"/>
    </source>
</evidence>
<evidence type="ECO:0000256" key="1">
    <source>
        <dbReference type="SAM" id="MobiDB-lite"/>
    </source>
</evidence>
<evidence type="ECO:0000313" key="2">
    <source>
        <dbReference type="EMBL" id="PPJ61064.1"/>
    </source>
</evidence>
<comment type="caution">
    <text evidence="2">The sequence shown here is derived from an EMBL/GenBank/DDBJ whole genome shotgun (WGS) entry which is preliminary data.</text>
</comment>
<name>A0A2S6CMW2_9PEZI</name>
<dbReference type="EMBL" id="PNEN01000156">
    <property type="protein sequence ID" value="PPJ61064.1"/>
    <property type="molecule type" value="Genomic_DNA"/>
</dbReference>
<dbReference type="AlphaFoldDB" id="A0A2S6CMW2"/>
<accession>A0A2S6CMW2</accession>
<organism evidence="2 3">
    <name type="scientific">Cercospora berteroae</name>
    <dbReference type="NCBI Taxonomy" id="357750"/>
    <lineage>
        <taxon>Eukaryota</taxon>
        <taxon>Fungi</taxon>
        <taxon>Dikarya</taxon>
        <taxon>Ascomycota</taxon>
        <taxon>Pezizomycotina</taxon>
        <taxon>Dothideomycetes</taxon>
        <taxon>Dothideomycetidae</taxon>
        <taxon>Mycosphaerellales</taxon>
        <taxon>Mycosphaerellaceae</taxon>
        <taxon>Cercospora</taxon>
    </lineage>
</organism>
<proteinExistence type="predicted"/>